<name>A0A0C3CFT5_HEBCY</name>
<gene>
    <name evidence="2" type="ORF">M413DRAFT_204502</name>
</gene>
<feature type="region of interest" description="Disordered" evidence="1">
    <location>
        <begin position="97"/>
        <end position="127"/>
    </location>
</feature>
<evidence type="ECO:0000313" key="3">
    <source>
        <dbReference type="Proteomes" id="UP000053424"/>
    </source>
</evidence>
<dbReference type="OrthoDB" id="3260913at2759"/>
<dbReference type="EMBL" id="KN831769">
    <property type="protein sequence ID" value="KIM47600.1"/>
    <property type="molecule type" value="Genomic_DNA"/>
</dbReference>
<evidence type="ECO:0000313" key="2">
    <source>
        <dbReference type="EMBL" id="KIM47600.1"/>
    </source>
</evidence>
<evidence type="ECO:0000256" key="1">
    <source>
        <dbReference type="SAM" id="MobiDB-lite"/>
    </source>
</evidence>
<reference evidence="3" key="2">
    <citation type="submission" date="2015-01" db="EMBL/GenBank/DDBJ databases">
        <title>Evolutionary Origins and Diversification of the Mycorrhizal Mutualists.</title>
        <authorList>
            <consortium name="DOE Joint Genome Institute"/>
            <consortium name="Mycorrhizal Genomics Consortium"/>
            <person name="Kohler A."/>
            <person name="Kuo A."/>
            <person name="Nagy L.G."/>
            <person name="Floudas D."/>
            <person name="Copeland A."/>
            <person name="Barry K.W."/>
            <person name="Cichocki N."/>
            <person name="Veneault-Fourrey C."/>
            <person name="LaButti K."/>
            <person name="Lindquist E.A."/>
            <person name="Lipzen A."/>
            <person name="Lundell T."/>
            <person name="Morin E."/>
            <person name="Murat C."/>
            <person name="Riley R."/>
            <person name="Ohm R."/>
            <person name="Sun H."/>
            <person name="Tunlid A."/>
            <person name="Henrissat B."/>
            <person name="Grigoriev I.V."/>
            <person name="Hibbett D.S."/>
            <person name="Martin F."/>
        </authorList>
    </citation>
    <scope>NUCLEOTIDE SEQUENCE [LARGE SCALE GENOMIC DNA]</scope>
    <source>
        <strain evidence="3">h7</strain>
    </source>
</reference>
<dbReference type="AlphaFoldDB" id="A0A0C3CFT5"/>
<dbReference type="HOGENOM" id="CLU_1102873_0_0_1"/>
<proteinExistence type="predicted"/>
<keyword evidence="3" id="KW-1185">Reference proteome</keyword>
<dbReference type="Proteomes" id="UP000053424">
    <property type="component" value="Unassembled WGS sequence"/>
</dbReference>
<organism evidence="2 3">
    <name type="scientific">Hebeloma cylindrosporum</name>
    <dbReference type="NCBI Taxonomy" id="76867"/>
    <lineage>
        <taxon>Eukaryota</taxon>
        <taxon>Fungi</taxon>
        <taxon>Dikarya</taxon>
        <taxon>Basidiomycota</taxon>
        <taxon>Agaricomycotina</taxon>
        <taxon>Agaricomycetes</taxon>
        <taxon>Agaricomycetidae</taxon>
        <taxon>Agaricales</taxon>
        <taxon>Agaricineae</taxon>
        <taxon>Hymenogastraceae</taxon>
        <taxon>Hebeloma</taxon>
    </lineage>
</organism>
<accession>A0A0C3CFT5</accession>
<reference evidence="2 3" key="1">
    <citation type="submission" date="2014-04" db="EMBL/GenBank/DDBJ databases">
        <authorList>
            <consortium name="DOE Joint Genome Institute"/>
            <person name="Kuo A."/>
            <person name="Gay G."/>
            <person name="Dore J."/>
            <person name="Kohler A."/>
            <person name="Nagy L.G."/>
            <person name="Floudas D."/>
            <person name="Copeland A."/>
            <person name="Barry K.W."/>
            <person name="Cichocki N."/>
            <person name="Veneault-Fourrey C."/>
            <person name="LaButti K."/>
            <person name="Lindquist E.A."/>
            <person name="Lipzen A."/>
            <person name="Lundell T."/>
            <person name="Morin E."/>
            <person name="Murat C."/>
            <person name="Sun H."/>
            <person name="Tunlid A."/>
            <person name="Henrissat B."/>
            <person name="Grigoriev I.V."/>
            <person name="Hibbett D.S."/>
            <person name="Martin F."/>
            <person name="Nordberg H.P."/>
            <person name="Cantor M.N."/>
            <person name="Hua S.X."/>
        </authorList>
    </citation>
    <scope>NUCLEOTIDE SEQUENCE [LARGE SCALE GENOMIC DNA]</scope>
    <source>
        <strain evidence="3">h7</strain>
    </source>
</reference>
<protein>
    <submittedName>
        <fullName evidence="2">Uncharacterized protein</fullName>
    </submittedName>
</protein>
<sequence>MLARLAMKTARLLDVHIELSTIHDENALVIDLAHLCARLPLIPENAWQRIGRSCSRAFVPMCTNVHRMISRDLESVAQLLLELELQSDDAFRGVPPVGLLSDSRGGEDVGSSNECPARKRPRSNLSQPIVISRTHSSSPTIVITLAPRQAQETSCRIPYQDQAFGNLLTVPSHPAFNKVHPPMIPDPCALPQFDGWKWHNGHWEAVLPTLNDQRRQGMYSKAIISRKRSCLSVKATPRVG</sequence>